<dbReference type="EMBL" id="VSRR010003449">
    <property type="protein sequence ID" value="MPC36201.1"/>
    <property type="molecule type" value="Genomic_DNA"/>
</dbReference>
<evidence type="ECO:0000256" key="1">
    <source>
        <dbReference type="SAM" id="MobiDB-lite"/>
    </source>
</evidence>
<feature type="region of interest" description="Disordered" evidence="1">
    <location>
        <begin position="1"/>
        <end position="62"/>
    </location>
</feature>
<accession>A0A5B7ENX5</accession>
<gene>
    <name evidence="2" type="ORF">E2C01_029648</name>
</gene>
<evidence type="ECO:0000313" key="3">
    <source>
        <dbReference type="Proteomes" id="UP000324222"/>
    </source>
</evidence>
<sequence>MAERPVVSPSLSVARTSRPNIRPTSSASVPTTTTCTATDRGTSLPPALPSSLNHTQSLLHQPTHLASSRIHCELRERLPSTFPRQDLVAHLTVQSKVRISLVVSSSSTSTTVTFRRAEAVSGGVPRS</sequence>
<reference evidence="2 3" key="1">
    <citation type="submission" date="2019-05" db="EMBL/GenBank/DDBJ databases">
        <title>Another draft genome of Portunus trituberculatus and its Hox gene families provides insights of decapod evolution.</title>
        <authorList>
            <person name="Jeong J.-H."/>
            <person name="Song I."/>
            <person name="Kim S."/>
            <person name="Choi T."/>
            <person name="Kim D."/>
            <person name="Ryu S."/>
            <person name="Kim W."/>
        </authorList>
    </citation>
    <scope>NUCLEOTIDE SEQUENCE [LARGE SCALE GENOMIC DNA]</scope>
    <source>
        <tissue evidence="2">Muscle</tissue>
    </source>
</reference>
<feature type="compositionally biased region" description="Low complexity" evidence="1">
    <location>
        <begin position="24"/>
        <end position="43"/>
    </location>
</feature>
<feature type="compositionally biased region" description="Polar residues" evidence="1">
    <location>
        <begin position="9"/>
        <end position="23"/>
    </location>
</feature>
<comment type="caution">
    <text evidence="2">The sequence shown here is derived from an EMBL/GenBank/DDBJ whole genome shotgun (WGS) entry which is preliminary data.</text>
</comment>
<evidence type="ECO:0000313" key="2">
    <source>
        <dbReference type="EMBL" id="MPC36201.1"/>
    </source>
</evidence>
<keyword evidence="3" id="KW-1185">Reference proteome</keyword>
<organism evidence="2 3">
    <name type="scientific">Portunus trituberculatus</name>
    <name type="common">Swimming crab</name>
    <name type="synonym">Neptunus trituberculatus</name>
    <dbReference type="NCBI Taxonomy" id="210409"/>
    <lineage>
        <taxon>Eukaryota</taxon>
        <taxon>Metazoa</taxon>
        <taxon>Ecdysozoa</taxon>
        <taxon>Arthropoda</taxon>
        <taxon>Crustacea</taxon>
        <taxon>Multicrustacea</taxon>
        <taxon>Malacostraca</taxon>
        <taxon>Eumalacostraca</taxon>
        <taxon>Eucarida</taxon>
        <taxon>Decapoda</taxon>
        <taxon>Pleocyemata</taxon>
        <taxon>Brachyura</taxon>
        <taxon>Eubrachyura</taxon>
        <taxon>Portunoidea</taxon>
        <taxon>Portunidae</taxon>
        <taxon>Portuninae</taxon>
        <taxon>Portunus</taxon>
    </lineage>
</organism>
<dbReference type="AlphaFoldDB" id="A0A5B7ENX5"/>
<dbReference type="Proteomes" id="UP000324222">
    <property type="component" value="Unassembled WGS sequence"/>
</dbReference>
<protein>
    <submittedName>
        <fullName evidence="2">Uncharacterized protein</fullName>
    </submittedName>
</protein>
<proteinExistence type="predicted"/>
<feature type="compositionally biased region" description="Polar residues" evidence="1">
    <location>
        <begin position="50"/>
        <end position="62"/>
    </location>
</feature>
<name>A0A5B7ENX5_PORTR</name>